<feature type="transmembrane region" description="Helical" evidence="5">
    <location>
        <begin position="310"/>
        <end position="329"/>
    </location>
</feature>
<dbReference type="InterPro" id="IPR005829">
    <property type="entry name" value="Sugar_transporter_CS"/>
</dbReference>
<reference evidence="8" key="1">
    <citation type="journal article" date="2019" name="Int. J. Syst. Evol. Microbiol.">
        <title>The Global Catalogue of Microorganisms (GCM) 10K type strain sequencing project: providing services to taxonomists for standard genome sequencing and annotation.</title>
        <authorList>
            <consortium name="The Broad Institute Genomics Platform"/>
            <consortium name="The Broad Institute Genome Sequencing Center for Infectious Disease"/>
            <person name="Wu L."/>
            <person name="Ma J."/>
        </authorList>
    </citation>
    <scope>NUCLEOTIDE SEQUENCE [LARGE SCALE GENOMIC DNA]</scope>
    <source>
        <strain evidence="8">TISTR 1511</strain>
    </source>
</reference>
<feature type="transmembrane region" description="Helical" evidence="5">
    <location>
        <begin position="370"/>
        <end position="388"/>
    </location>
</feature>
<feature type="transmembrane region" description="Helical" evidence="5">
    <location>
        <begin position="12"/>
        <end position="31"/>
    </location>
</feature>
<feature type="transmembrane region" description="Helical" evidence="5">
    <location>
        <begin position="106"/>
        <end position="127"/>
    </location>
</feature>
<feature type="transmembrane region" description="Helical" evidence="5">
    <location>
        <begin position="341"/>
        <end position="364"/>
    </location>
</feature>
<name>A0ABW5RG95_9MICO</name>
<evidence type="ECO:0000313" key="7">
    <source>
        <dbReference type="EMBL" id="MFD2674103.1"/>
    </source>
</evidence>
<dbReference type="Pfam" id="PF07690">
    <property type="entry name" value="MFS_1"/>
    <property type="match status" value="1"/>
</dbReference>
<evidence type="ECO:0000256" key="5">
    <source>
        <dbReference type="SAM" id="Phobius"/>
    </source>
</evidence>
<feature type="transmembrane region" description="Helical" evidence="5">
    <location>
        <begin position="81"/>
        <end position="100"/>
    </location>
</feature>
<dbReference type="InterPro" id="IPR036259">
    <property type="entry name" value="MFS_trans_sf"/>
</dbReference>
<comment type="subcellular location">
    <subcellularLocation>
        <location evidence="1">Cell membrane</location>
        <topology evidence="1">Multi-pass membrane protein</topology>
    </subcellularLocation>
</comment>
<feature type="domain" description="Major facilitator superfamily (MFS) profile" evidence="6">
    <location>
        <begin position="15"/>
        <end position="472"/>
    </location>
</feature>
<proteinExistence type="predicted"/>
<keyword evidence="3 5" id="KW-1133">Transmembrane helix</keyword>
<dbReference type="PROSITE" id="PS00217">
    <property type="entry name" value="SUGAR_TRANSPORT_2"/>
    <property type="match status" value="1"/>
</dbReference>
<evidence type="ECO:0000256" key="2">
    <source>
        <dbReference type="ARBA" id="ARBA00022692"/>
    </source>
</evidence>
<gene>
    <name evidence="7" type="ORF">ACFSUQ_02135</name>
</gene>
<dbReference type="RefSeq" id="WP_066054586.1">
    <property type="nucleotide sequence ID" value="NZ_JBHUNF010000001.1"/>
</dbReference>
<dbReference type="SUPFAM" id="SSF103473">
    <property type="entry name" value="MFS general substrate transporter"/>
    <property type="match status" value="1"/>
</dbReference>
<protein>
    <submittedName>
        <fullName evidence="7">MFS transporter</fullName>
    </submittedName>
</protein>
<dbReference type="EMBL" id="JBHUNF010000001">
    <property type="protein sequence ID" value="MFD2674103.1"/>
    <property type="molecule type" value="Genomic_DNA"/>
</dbReference>
<feature type="transmembrane region" description="Helical" evidence="5">
    <location>
        <begin position="139"/>
        <end position="162"/>
    </location>
</feature>
<feature type="transmembrane region" description="Helical" evidence="5">
    <location>
        <begin position="51"/>
        <end position="69"/>
    </location>
</feature>
<feature type="transmembrane region" description="Helical" evidence="5">
    <location>
        <begin position="417"/>
        <end position="435"/>
    </location>
</feature>
<dbReference type="Gene3D" id="1.20.1250.20">
    <property type="entry name" value="MFS general substrate transporter like domains"/>
    <property type="match status" value="1"/>
</dbReference>
<dbReference type="PROSITE" id="PS50850">
    <property type="entry name" value="MFS"/>
    <property type="match status" value="1"/>
</dbReference>
<dbReference type="Gene3D" id="1.20.1720.10">
    <property type="entry name" value="Multidrug resistance protein D"/>
    <property type="match status" value="1"/>
</dbReference>
<keyword evidence="8" id="KW-1185">Reference proteome</keyword>
<dbReference type="PANTHER" id="PTHR42718:SF39">
    <property type="entry name" value="ACTINORHODIN TRANSPORTER-RELATED"/>
    <property type="match status" value="1"/>
</dbReference>
<dbReference type="PANTHER" id="PTHR42718">
    <property type="entry name" value="MAJOR FACILITATOR SUPERFAMILY MULTIDRUG TRANSPORTER MFSC"/>
    <property type="match status" value="1"/>
</dbReference>
<evidence type="ECO:0000259" key="6">
    <source>
        <dbReference type="PROSITE" id="PS50850"/>
    </source>
</evidence>
<dbReference type="CDD" id="cd17321">
    <property type="entry name" value="MFS_MMR_MDR_like"/>
    <property type="match status" value="1"/>
</dbReference>
<dbReference type="PRINTS" id="PR01036">
    <property type="entry name" value="TCRTETB"/>
</dbReference>
<feature type="transmembrane region" description="Helical" evidence="5">
    <location>
        <begin position="276"/>
        <end position="298"/>
    </location>
</feature>
<accession>A0ABW5RG95</accession>
<evidence type="ECO:0000256" key="3">
    <source>
        <dbReference type="ARBA" id="ARBA00022989"/>
    </source>
</evidence>
<organism evidence="7 8">
    <name type="scientific">Gulosibacter bifidus</name>
    <dbReference type="NCBI Taxonomy" id="272239"/>
    <lineage>
        <taxon>Bacteria</taxon>
        <taxon>Bacillati</taxon>
        <taxon>Actinomycetota</taxon>
        <taxon>Actinomycetes</taxon>
        <taxon>Micrococcales</taxon>
        <taxon>Microbacteriaceae</taxon>
        <taxon>Gulosibacter</taxon>
    </lineage>
</organism>
<dbReference type="InterPro" id="IPR011701">
    <property type="entry name" value="MFS"/>
</dbReference>
<dbReference type="Proteomes" id="UP001597453">
    <property type="component" value="Unassembled WGS sequence"/>
</dbReference>
<comment type="caution">
    <text evidence="7">The sequence shown here is derived from an EMBL/GenBank/DDBJ whole genome shotgun (WGS) entry which is preliminary data.</text>
</comment>
<evidence type="ECO:0000256" key="1">
    <source>
        <dbReference type="ARBA" id="ARBA00004651"/>
    </source>
</evidence>
<feature type="transmembrane region" description="Helical" evidence="5">
    <location>
        <begin position="174"/>
        <end position="193"/>
    </location>
</feature>
<feature type="transmembrane region" description="Helical" evidence="5">
    <location>
        <begin position="238"/>
        <end position="255"/>
    </location>
</feature>
<evidence type="ECO:0000256" key="4">
    <source>
        <dbReference type="ARBA" id="ARBA00023136"/>
    </source>
</evidence>
<feature type="transmembrane region" description="Helical" evidence="5">
    <location>
        <begin position="447"/>
        <end position="466"/>
    </location>
</feature>
<keyword evidence="2 5" id="KW-0812">Transmembrane</keyword>
<evidence type="ECO:0000313" key="8">
    <source>
        <dbReference type="Proteomes" id="UP001597453"/>
    </source>
</evidence>
<sequence length="483" mass="50592">MISSTQPESARRWPAFAVCIAAAIATVLDMVKINVAIAPIEHSLGASSSQAQLIVAGYVLAFGIVLVPAGRLGDIWRRKSMFLIGAILFTLASLGCTLAPSAELLVIGRLVQGVAAGTLMPQVIGFIQQMFQGKERGKAFGIFGASIGLGTAFGPTIGGMLIGALGEELGWRAIYGMNLPLGVAIVAFAFWFLPAQQPHARKLNLDLFGVALLATAVLLVMTPLVLTTGTSADDPARWWLAVAAVIPAVAFVLWERRYARQGKSPAVNLELFKLPSYRWGVIIGSLFFVIMPPTFFIMTQYVQMGLGHEPVIVGLITVPYALVSAAVSATAGKYTFAHAKVMVLIGIAIFTLGLAGLMLVGQFASPELTPWLMGIVLTFVGVGPGLLMPANQMRAVKDVPVTQAGVAGSMMQVGQRVGNALGIALAASTFFAAYVDRTEASARQGYVAAMCILIAAALLATLVAYIDVVGSKGNESAAASPQA</sequence>
<dbReference type="InterPro" id="IPR020846">
    <property type="entry name" value="MFS_dom"/>
</dbReference>
<feature type="transmembrane region" description="Helical" evidence="5">
    <location>
        <begin position="205"/>
        <end position="226"/>
    </location>
</feature>
<keyword evidence="4 5" id="KW-0472">Membrane</keyword>